<dbReference type="SUPFAM" id="SSF48726">
    <property type="entry name" value="Immunoglobulin"/>
    <property type="match status" value="1"/>
</dbReference>
<dbReference type="SMART" id="SM00406">
    <property type="entry name" value="IGv"/>
    <property type="match status" value="1"/>
</dbReference>
<dbReference type="InterPro" id="IPR013106">
    <property type="entry name" value="Ig_V-set"/>
</dbReference>
<evidence type="ECO:0000256" key="3">
    <source>
        <dbReference type="ARBA" id="ARBA00043265"/>
    </source>
</evidence>
<dbReference type="GeneTree" id="ENSGT01020000230358"/>
<evidence type="ECO:0000259" key="4">
    <source>
        <dbReference type="PROSITE" id="PS50835"/>
    </source>
</evidence>
<keyword evidence="3" id="KW-1280">Immunoglobulin</keyword>
<reference evidence="5" key="1">
    <citation type="submission" date="2025-08" db="UniProtKB">
        <authorList>
            <consortium name="Ensembl"/>
        </authorList>
    </citation>
    <scope>IDENTIFICATION</scope>
</reference>
<dbReference type="PROSITE" id="PS50835">
    <property type="entry name" value="IG_LIKE"/>
    <property type="match status" value="1"/>
</dbReference>
<keyword evidence="1" id="KW-0391">Immunity</keyword>
<dbReference type="InterPro" id="IPR007110">
    <property type="entry name" value="Ig-like_dom"/>
</dbReference>
<sequence>MYAQIVLTESEPVVKRPGESPKLTCTASGFTFLTSYITGWIRQPAGKELEWIGIIWGGGGTDYKDSLKNKFSISRDTSSNTVYLQGKSLQTEDTAVYYCARDPHNLMCQTGGRPPPGPPTTPPRLLPPHPTCHVGPDRGSMGPPLRPPCPPTQCVYKVCTCGCV</sequence>
<accession>A0A3B3S7K3</accession>
<dbReference type="GO" id="GO:0002250">
    <property type="term" value="P:adaptive immune response"/>
    <property type="evidence" value="ECO:0007669"/>
    <property type="project" value="UniProtKB-KW"/>
</dbReference>
<dbReference type="GO" id="GO:0019814">
    <property type="term" value="C:immunoglobulin complex"/>
    <property type="evidence" value="ECO:0007669"/>
    <property type="project" value="UniProtKB-KW"/>
</dbReference>
<name>A0A3B3S7K3_9TELE</name>
<dbReference type="PANTHER" id="PTHR23266">
    <property type="entry name" value="IMMUNOGLOBULIN HEAVY CHAIN"/>
    <property type="match status" value="1"/>
</dbReference>
<dbReference type="STRING" id="1676925.ENSPKIP00000026732"/>
<dbReference type="Proteomes" id="UP000261540">
    <property type="component" value="Unplaced"/>
</dbReference>
<dbReference type="InterPro" id="IPR050199">
    <property type="entry name" value="IgHV"/>
</dbReference>
<dbReference type="InterPro" id="IPR036179">
    <property type="entry name" value="Ig-like_dom_sf"/>
</dbReference>
<feature type="domain" description="Ig-like" evidence="4">
    <location>
        <begin position="3"/>
        <end position="99"/>
    </location>
</feature>
<evidence type="ECO:0000313" key="6">
    <source>
        <dbReference type="Proteomes" id="UP000261540"/>
    </source>
</evidence>
<dbReference type="GO" id="GO:0005576">
    <property type="term" value="C:extracellular region"/>
    <property type="evidence" value="ECO:0007669"/>
    <property type="project" value="UniProtKB-ARBA"/>
</dbReference>
<dbReference type="Gene3D" id="2.60.40.10">
    <property type="entry name" value="Immunoglobulins"/>
    <property type="match status" value="1"/>
</dbReference>
<reference evidence="5" key="2">
    <citation type="submission" date="2025-09" db="UniProtKB">
        <authorList>
            <consortium name="Ensembl"/>
        </authorList>
    </citation>
    <scope>IDENTIFICATION</scope>
</reference>
<keyword evidence="6" id="KW-1185">Reference proteome</keyword>
<dbReference type="AlphaFoldDB" id="A0A3B3S7K3"/>
<protein>
    <recommendedName>
        <fullName evidence="4">Ig-like domain-containing protein</fullName>
    </recommendedName>
</protein>
<keyword evidence="2" id="KW-1064">Adaptive immunity</keyword>
<proteinExistence type="predicted"/>
<evidence type="ECO:0000313" key="5">
    <source>
        <dbReference type="Ensembl" id="ENSPKIP00000026732.1"/>
    </source>
</evidence>
<dbReference type="FunFam" id="2.60.40.10:FF:001878">
    <property type="entry name" value="Immunoglobulin heavy variable 1-4"/>
    <property type="match status" value="1"/>
</dbReference>
<evidence type="ECO:0000256" key="2">
    <source>
        <dbReference type="ARBA" id="ARBA00023130"/>
    </source>
</evidence>
<dbReference type="Pfam" id="PF07686">
    <property type="entry name" value="V-set"/>
    <property type="match status" value="1"/>
</dbReference>
<organism evidence="5 6">
    <name type="scientific">Paramormyrops kingsleyae</name>
    <dbReference type="NCBI Taxonomy" id="1676925"/>
    <lineage>
        <taxon>Eukaryota</taxon>
        <taxon>Metazoa</taxon>
        <taxon>Chordata</taxon>
        <taxon>Craniata</taxon>
        <taxon>Vertebrata</taxon>
        <taxon>Euteleostomi</taxon>
        <taxon>Actinopterygii</taxon>
        <taxon>Neopterygii</taxon>
        <taxon>Teleostei</taxon>
        <taxon>Osteoglossocephala</taxon>
        <taxon>Osteoglossomorpha</taxon>
        <taxon>Osteoglossiformes</taxon>
        <taxon>Mormyridae</taxon>
        <taxon>Paramormyrops</taxon>
    </lineage>
</organism>
<dbReference type="InterPro" id="IPR013783">
    <property type="entry name" value="Ig-like_fold"/>
</dbReference>
<evidence type="ECO:0000256" key="1">
    <source>
        <dbReference type="ARBA" id="ARBA00022859"/>
    </source>
</evidence>
<dbReference type="Ensembl" id="ENSPKIT00000007491.1">
    <property type="protein sequence ID" value="ENSPKIP00000026732.1"/>
    <property type="gene ID" value="ENSPKIG00000009088.1"/>
</dbReference>